<dbReference type="GO" id="GO:0016853">
    <property type="term" value="F:isomerase activity"/>
    <property type="evidence" value="ECO:0007669"/>
    <property type="project" value="InterPro"/>
</dbReference>
<gene>
    <name evidence="3" type="ORF">B4098_0622</name>
</gene>
<protein>
    <recommendedName>
        <fullName evidence="2">SIS domain-containing protein</fullName>
    </recommendedName>
</protein>
<dbReference type="Gene3D" id="3.40.50.10490">
    <property type="entry name" value="Glucose-6-phosphate isomerase like protein, domain 1"/>
    <property type="match status" value="1"/>
</dbReference>
<dbReference type="EMBL" id="LQYG01000040">
    <property type="protein sequence ID" value="KYC63279.1"/>
    <property type="molecule type" value="Genomic_DNA"/>
</dbReference>
<organism evidence="3 4">
    <name type="scientific">Heyndrickxia coagulans</name>
    <name type="common">Weizmannia coagulans</name>
    <dbReference type="NCBI Taxonomy" id="1398"/>
    <lineage>
        <taxon>Bacteria</taxon>
        <taxon>Bacillati</taxon>
        <taxon>Bacillota</taxon>
        <taxon>Bacilli</taxon>
        <taxon>Bacillales</taxon>
        <taxon>Bacillaceae</taxon>
        <taxon>Heyndrickxia</taxon>
    </lineage>
</organism>
<evidence type="ECO:0000313" key="4">
    <source>
        <dbReference type="Proteomes" id="UP000075288"/>
    </source>
</evidence>
<dbReference type="GO" id="GO:0097367">
    <property type="term" value="F:carbohydrate derivative binding"/>
    <property type="evidence" value="ECO:0007669"/>
    <property type="project" value="InterPro"/>
</dbReference>
<dbReference type="PANTHER" id="PTHR43443">
    <property type="entry name" value="3-HEXULOSE-6-PHOSPHATE ISOMERASE"/>
    <property type="match status" value="1"/>
</dbReference>
<dbReference type="Pfam" id="PF01380">
    <property type="entry name" value="SIS"/>
    <property type="match status" value="1"/>
</dbReference>
<dbReference type="AlphaFoldDB" id="A0A150K147"/>
<dbReference type="PROSITE" id="PS51464">
    <property type="entry name" value="SIS"/>
    <property type="match status" value="1"/>
</dbReference>
<dbReference type="Proteomes" id="UP000075288">
    <property type="component" value="Unassembled WGS sequence"/>
</dbReference>
<name>A0A150K147_HEYCO</name>
<evidence type="ECO:0000313" key="3">
    <source>
        <dbReference type="EMBL" id="KYC63279.1"/>
    </source>
</evidence>
<evidence type="ECO:0000259" key="2">
    <source>
        <dbReference type="PROSITE" id="PS51464"/>
    </source>
</evidence>
<reference evidence="3 4" key="1">
    <citation type="submission" date="2016-01" db="EMBL/GenBank/DDBJ databases">
        <title>Genome Sequences of Twelve Sporeforming Bacillus Species Isolated from Foods.</title>
        <authorList>
            <person name="Berendsen E.M."/>
            <person name="Wells-Bennik M.H."/>
            <person name="Krawcyk A.O."/>
            <person name="De Jong A."/>
            <person name="Holsappel S."/>
            <person name="Eijlander R.T."/>
            <person name="Kuipers O.P."/>
        </authorList>
    </citation>
    <scope>NUCLEOTIDE SEQUENCE [LARGE SCALE GENOMIC DNA]</scope>
    <source>
        <strain evidence="3 4">B4098</strain>
    </source>
</reference>
<proteinExistence type="inferred from homology"/>
<dbReference type="InterPro" id="IPR001347">
    <property type="entry name" value="SIS_dom"/>
</dbReference>
<dbReference type="InterPro" id="IPR046348">
    <property type="entry name" value="SIS_dom_sf"/>
</dbReference>
<dbReference type="InterPro" id="IPR017552">
    <property type="entry name" value="PHI/rmpB"/>
</dbReference>
<comment type="similarity">
    <text evidence="1">Belongs to the SIS family. PHI subfamily.</text>
</comment>
<comment type="caution">
    <text evidence="3">The sequence shown here is derived from an EMBL/GenBank/DDBJ whole genome shotgun (WGS) entry which is preliminary data.</text>
</comment>
<feature type="domain" description="SIS" evidence="2">
    <location>
        <begin position="50"/>
        <end position="195"/>
    </location>
</feature>
<dbReference type="PATRIC" id="fig|1398.26.peg.2624"/>
<accession>A0A150K147</accession>
<sequence length="201" mass="21917">MPETAPQNGYFCLIKRGGRKVNILEDAKAVVLELYASLCSKIGDQPLEKVVEVIGRSNRLFLAGTGCSEMILRVFANRLVHLGFRVGMIGDLISPVPEKGDTILFSSKSGENPALLNAARKARLHGIKMVAITASPESTLAKMADVTVLLPDESSEFESIKQAGPTPERIGTLFELLSFLIYDVITASLMKKRQPEKVCLK</sequence>
<evidence type="ECO:0000256" key="1">
    <source>
        <dbReference type="ARBA" id="ARBA00009235"/>
    </source>
</evidence>
<dbReference type="PANTHER" id="PTHR43443:SF1">
    <property type="entry name" value="3-HEXULOSE-6-PHOSPHATE ISOMERASE"/>
    <property type="match status" value="1"/>
</dbReference>
<dbReference type="GO" id="GO:1901135">
    <property type="term" value="P:carbohydrate derivative metabolic process"/>
    <property type="evidence" value="ECO:0007669"/>
    <property type="project" value="InterPro"/>
</dbReference>
<dbReference type="SUPFAM" id="SSF53697">
    <property type="entry name" value="SIS domain"/>
    <property type="match status" value="1"/>
</dbReference>